<dbReference type="PRINTS" id="PR00783">
    <property type="entry name" value="MINTRINSICP"/>
</dbReference>
<protein>
    <submittedName>
        <fullName evidence="10">Aquaporin PIP1-5</fullName>
    </submittedName>
</protein>
<evidence type="ECO:0000256" key="8">
    <source>
        <dbReference type="SAM" id="MobiDB-lite"/>
    </source>
</evidence>
<dbReference type="GO" id="GO:0015250">
    <property type="term" value="F:water channel activity"/>
    <property type="evidence" value="ECO:0007669"/>
    <property type="project" value="TreeGrafter"/>
</dbReference>
<dbReference type="InParanoid" id="A0A1C7NNK3"/>
<accession>A0A1C7NNK3</accession>
<dbReference type="SUPFAM" id="SSF81338">
    <property type="entry name" value="Aquaporin-like"/>
    <property type="match status" value="1"/>
</dbReference>
<evidence type="ECO:0000313" key="11">
    <source>
        <dbReference type="Proteomes" id="UP000093000"/>
    </source>
</evidence>
<feature type="transmembrane region" description="Helical" evidence="9">
    <location>
        <begin position="150"/>
        <end position="169"/>
    </location>
</feature>
<feature type="transmembrane region" description="Helical" evidence="9">
    <location>
        <begin position="85"/>
        <end position="102"/>
    </location>
</feature>
<evidence type="ECO:0000256" key="9">
    <source>
        <dbReference type="SAM" id="Phobius"/>
    </source>
</evidence>
<dbReference type="InterPro" id="IPR034294">
    <property type="entry name" value="Aquaporin_transptr"/>
</dbReference>
<sequence length="292" mass="31356">MRHIRDIYHYNKGPLPNFESDIKSAFGELVGMAIFIFLALSGVQTSLKAPAEAEAEGRLTLMQIQTIAISFGMGITVALFTTAHVSGGILNPAVLLSLVLIGDINWQRGLFFFLAEMIGGIIGAYFAYFITSGDFLGQNVLNPIYTDAQGVFAEALFTCALSLVVLFVIVDKRLMADYAPIVIGITVFLCHTLCTAIDGTSINPARSFAAAIVTGSWSKQWIFWVGPLTGAVFAVIIYLAAKVLTEDSMLESMLNPTTDQPKVGGIGTKEHASESGQSNHNPSVNIDIHSSS</sequence>
<keyword evidence="5 9" id="KW-1133">Transmembrane helix</keyword>
<dbReference type="Gene3D" id="1.20.1080.10">
    <property type="entry name" value="Glycerol uptake facilitator protein"/>
    <property type="match status" value="1"/>
</dbReference>
<evidence type="ECO:0000256" key="6">
    <source>
        <dbReference type="ARBA" id="ARBA00023136"/>
    </source>
</evidence>
<feature type="transmembrane region" description="Helical" evidence="9">
    <location>
        <begin position="25"/>
        <end position="47"/>
    </location>
</feature>
<comment type="caution">
    <text evidence="10">The sequence shown here is derived from an EMBL/GenBank/DDBJ whole genome shotgun (WGS) entry which is preliminary data.</text>
</comment>
<feature type="transmembrane region" description="Helical" evidence="9">
    <location>
        <begin position="221"/>
        <end position="241"/>
    </location>
</feature>
<comment type="similarity">
    <text evidence="2 7">Belongs to the MIP/aquaporin (TC 1.A.8) family.</text>
</comment>
<keyword evidence="4 7" id="KW-0812">Transmembrane</keyword>
<dbReference type="Pfam" id="PF00230">
    <property type="entry name" value="MIP"/>
    <property type="match status" value="1"/>
</dbReference>
<evidence type="ECO:0000256" key="5">
    <source>
        <dbReference type="ARBA" id="ARBA00022989"/>
    </source>
</evidence>
<dbReference type="PANTHER" id="PTHR19139">
    <property type="entry name" value="AQUAPORIN TRANSPORTER"/>
    <property type="match status" value="1"/>
</dbReference>
<evidence type="ECO:0000313" key="10">
    <source>
        <dbReference type="EMBL" id="OBZ90588.1"/>
    </source>
</evidence>
<feature type="compositionally biased region" description="Polar residues" evidence="8">
    <location>
        <begin position="274"/>
        <end position="292"/>
    </location>
</feature>
<dbReference type="AlphaFoldDB" id="A0A1C7NNK3"/>
<comment type="subcellular location">
    <subcellularLocation>
        <location evidence="1">Membrane</location>
        <topology evidence="1">Multi-pass membrane protein</topology>
    </subcellularLocation>
</comment>
<evidence type="ECO:0000256" key="2">
    <source>
        <dbReference type="ARBA" id="ARBA00006175"/>
    </source>
</evidence>
<reference evidence="10 11" key="1">
    <citation type="submission" date="2016-03" db="EMBL/GenBank/DDBJ databases">
        <title>Choanephora cucurbitarum.</title>
        <authorList>
            <person name="Min B."/>
            <person name="Park H."/>
            <person name="Park J.-H."/>
            <person name="Shin H.-D."/>
            <person name="Choi I.-G."/>
        </authorList>
    </citation>
    <scope>NUCLEOTIDE SEQUENCE [LARGE SCALE GENOMIC DNA]</scope>
    <source>
        <strain evidence="10 11">KUS-F28377</strain>
    </source>
</reference>
<gene>
    <name evidence="10" type="primary">PIP1-5</name>
    <name evidence="10" type="ORF">A0J61_01361</name>
</gene>
<dbReference type="OrthoDB" id="3222at2759"/>
<proteinExistence type="inferred from homology"/>
<organism evidence="10 11">
    <name type="scientific">Choanephora cucurbitarum</name>
    <dbReference type="NCBI Taxonomy" id="101091"/>
    <lineage>
        <taxon>Eukaryota</taxon>
        <taxon>Fungi</taxon>
        <taxon>Fungi incertae sedis</taxon>
        <taxon>Mucoromycota</taxon>
        <taxon>Mucoromycotina</taxon>
        <taxon>Mucoromycetes</taxon>
        <taxon>Mucorales</taxon>
        <taxon>Mucorineae</taxon>
        <taxon>Choanephoraceae</taxon>
        <taxon>Choanephoroideae</taxon>
        <taxon>Choanephora</taxon>
    </lineage>
</organism>
<keyword evidence="11" id="KW-1185">Reference proteome</keyword>
<feature type="transmembrane region" description="Helical" evidence="9">
    <location>
        <begin position="109"/>
        <end position="130"/>
    </location>
</feature>
<keyword evidence="3 7" id="KW-0813">Transport</keyword>
<keyword evidence="6 9" id="KW-0472">Membrane</keyword>
<dbReference type="InterPro" id="IPR000425">
    <property type="entry name" value="MIP"/>
</dbReference>
<dbReference type="PANTHER" id="PTHR19139:SF199">
    <property type="entry name" value="MIP17260P"/>
    <property type="match status" value="1"/>
</dbReference>
<evidence type="ECO:0000256" key="7">
    <source>
        <dbReference type="RuleBase" id="RU000477"/>
    </source>
</evidence>
<evidence type="ECO:0000256" key="4">
    <source>
        <dbReference type="ARBA" id="ARBA00022692"/>
    </source>
</evidence>
<dbReference type="STRING" id="101091.A0A1C7NNK3"/>
<dbReference type="Proteomes" id="UP000093000">
    <property type="component" value="Unassembled WGS sequence"/>
</dbReference>
<dbReference type="GO" id="GO:0005886">
    <property type="term" value="C:plasma membrane"/>
    <property type="evidence" value="ECO:0007669"/>
    <property type="project" value="TreeGrafter"/>
</dbReference>
<evidence type="ECO:0000256" key="1">
    <source>
        <dbReference type="ARBA" id="ARBA00004141"/>
    </source>
</evidence>
<name>A0A1C7NNK3_9FUNG</name>
<evidence type="ECO:0000256" key="3">
    <source>
        <dbReference type="ARBA" id="ARBA00022448"/>
    </source>
</evidence>
<feature type="region of interest" description="Disordered" evidence="8">
    <location>
        <begin position="257"/>
        <end position="292"/>
    </location>
</feature>
<dbReference type="EMBL" id="LUGH01000042">
    <property type="protein sequence ID" value="OBZ90588.1"/>
    <property type="molecule type" value="Genomic_DNA"/>
</dbReference>
<feature type="transmembrane region" description="Helical" evidence="9">
    <location>
        <begin position="181"/>
        <end position="201"/>
    </location>
</feature>
<dbReference type="InterPro" id="IPR023271">
    <property type="entry name" value="Aquaporin-like"/>
</dbReference>